<dbReference type="PANTHER" id="PTHR33705:SF1">
    <property type="entry name" value="PHOSPHOCARRIER PROTEIN HPR"/>
    <property type="match status" value="1"/>
</dbReference>
<reference evidence="7 8" key="1">
    <citation type="submission" date="2018-05" db="EMBL/GenBank/DDBJ databases">
        <title>Reference genomes for bee gut microbiota database.</title>
        <authorList>
            <person name="Ellegaard K.M."/>
        </authorList>
    </citation>
    <scope>NUCLEOTIDE SEQUENCE [LARGE SCALE GENOMIC DNA]</scope>
    <source>
        <strain evidence="7 8">ESL0182</strain>
    </source>
</reference>
<dbReference type="CDD" id="cd00367">
    <property type="entry name" value="PTS-HPr_like"/>
    <property type="match status" value="1"/>
</dbReference>
<evidence type="ECO:0000313" key="7">
    <source>
        <dbReference type="EMBL" id="PXZ05377.1"/>
    </source>
</evidence>
<dbReference type="OrthoDB" id="9809047at2"/>
<dbReference type="EMBL" id="QGLR01000013">
    <property type="protein sequence ID" value="PXZ05377.1"/>
    <property type="molecule type" value="Genomic_DNA"/>
</dbReference>
<comment type="caution">
    <text evidence="7">The sequence shown here is derived from an EMBL/GenBank/DDBJ whole genome shotgun (WGS) entry which is preliminary data.</text>
</comment>
<evidence type="ECO:0000256" key="5">
    <source>
        <dbReference type="ARBA" id="ARBA00033055"/>
    </source>
</evidence>
<dbReference type="PROSITE" id="PS00369">
    <property type="entry name" value="PTS_HPR_HIS"/>
    <property type="match status" value="1"/>
</dbReference>
<dbReference type="SUPFAM" id="SSF55594">
    <property type="entry name" value="HPr-like"/>
    <property type="match status" value="1"/>
</dbReference>
<sequence>MYQQNVVITTPNGIHTRPAARLVEYAKSFESYITITSKDKSSNAKRFFGLQTLDLSKGCNLTITAEGVDEKKAVDQLVDFIKNL</sequence>
<dbReference type="Pfam" id="PF00381">
    <property type="entry name" value="PTS-HPr"/>
    <property type="match status" value="1"/>
</dbReference>
<keyword evidence="4" id="KW-0762">Sugar transport</keyword>
<evidence type="ECO:0000313" key="8">
    <source>
        <dbReference type="Proteomes" id="UP000247932"/>
    </source>
</evidence>
<proteinExistence type="predicted"/>
<dbReference type="InterPro" id="IPR050399">
    <property type="entry name" value="HPr"/>
</dbReference>
<dbReference type="PROSITE" id="PS51350">
    <property type="entry name" value="PTS_HPR_DOM"/>
    <property type="match status" value="1"/>
</dbReference>
<keyword evidence="8" id="KW-1185">Reference proteome</keyword>
<accession>A0A2V4EAG9</accession>
<feature type="domain" description="HPr" evidence="6">
    <location>
        <begin position="1"/>
        <end position="84"/>
    </location>
</feature>
<evidence type="ECO:0000256" key="3">
    <source>
        <dbReference type="ARBA" id="ARBA00022448"/>
    </source>
</evidence>
<keyword evidence="3" id="KW-0813">Transport</keyword>
<organism evidence="7 8">
    <name type="scientific">Gilliamella apicola</name>
    <dbReference type="NCBI Taxonomy" id="1196095"/>
    <lineage>
        <taxon>Bacteria</taxon>
        <taxon>Pseudomonadati</taxon>
        <taxon>Pseudomonadota</taxon>
        <taxon>Gammaproteobacteria</taxon>
        <taxon>Orbales</taxon>
        <taxon>Orbaceae</taxon>
        <taxon>Gilliamella</taxon>
    </lineage>
</organism>
<evidence type="ECO:0000256" key="2">
    <source>
        <dbReference type="ARBA" id="ARBA00020422"/>
    </source>
</evidence>
<comment type="function">
    <text evidence="1">General (non sugar-specific) component of the phosphoenolpyruvate-dependent sugar phosphotransferase system (sugar PTS). This major carbohydrate active-transport system catalyzes the phosphorylation of incoming sugar substrates concomitantly with their translocation across the cell membrane. The phosphoryl group from phosphoenolpyruvate (PEP) is transferred to the phosphoryl carrier protein HPr by enzyme I. Phospho-HPr then transfers it to the PTS EIIA domain.</text>
</comment>
<dbReference type="AlphaFoldDB" id="A0A2V4EAG9"/>
<evidence type="ECO:0000259" key="6">
    <source>
        <dbReference type="PROSITE" id="PS51350"/>
    </source>
</evidence>
<name>A0A2V4EAG9_9GAMM</name>
<dbReference type="Gene3D" id="3.30.1340.10">
    <property type="entry name" value="HPr-like"/>
    <property type="match status" value="1"/>
</dbReference>
<dbReference type="PRINTS" id="PR00107">
    <property type="entry name" value="PHOSPHOCPHPR"/>
</dbReference>
<gene>
    <name evidence="7" type="ORF">DKK70_12400</name>
</gene>
<dbReference type="PANTHER" id="PTHR33705">
    <property type="entry name" value="PHOSPHOCARRIER PROTEIN HPR"/>
    <property type="match status" value="1"/>
</dbReference>
<dbReference type="InterPro" id="IPR035895">
    <property type="entry name" value="HPr-like_sf"/>
</dbReference>
<protein>
    <recommendedName>
        <fullName evidence="2">Phosphocarrier protein HPr</fullName>
    </recommendedName>
    <alternativeName>
        <fullName evidence="5">Histidine-containing protein</fullName>
    </alternativeName>
</protein>
<dbReference type="InterPro" id="IPR000032">
    <property type="entry name" value="HPr-like"/>
</dbReference>
<dbReference type="InterPro" id="IPR001020">
    <property type="entry name" value="PTS_HPr_His_P_site"/>
</dbReference>
<evidence type="ECO:0000256" key="4">
    <source>
        <dbReference type="ARBA" id="ARBA00022597"/>
    </source>
</evidence>
<dbReference type="NCBIfam" id="TIGR01003">
    <property type="entry name" value="PTS_HPr_family"/>
    <property type="match status" value="1"/>
</dbReference>
<dbReference type="Proteomes" id="UP000247932">
    <property type="component" value="Unassembled WGS sequence"/>
</dbReference>
<dbReference type="RefSeq" id="WP_086289536.1">
    <property type="nucleotide sequence ID" value="NZ_NASA01000026.1"/>
</dbReference>
<evidence type="ECO:0000256" key="1">
    <source>
        <dbReference type="ARBA" id="ARBA00003681"/>
    </source>
</evidence>